<dbReference type="EMBL" id="JALBUT010000005">
    <property type="protein sequence ID" value="MDX8415607.1"/>
    <property type="molecule type" value="Genomic_DNA"/>
</dbReference>
<dbReference type="Gene3D" id="1.25.40.10">
    <property type="entry name" value="Tetratricopeptide repeat domain"/>
    <property type="match status" value="2"/>
</dbReference>
<organism evidence="3 4">
    <name type="scientific">Intestinicryptomonas porci</name>
    <dbReference type="NCBI Taxonomy" id="2926320"/>
    <lineage>
        <taxon>Bacteria</taxon>
        <taxon>Pseudomonadati</taxon>
        <taxon>Verrucomicrobiota</taxon>
        <taxon>Opitutia</taxon>
        <taxon>Opitutales</taxon>
        <taxon>Intestinicryptomonaceae</taxon>
        <taxon>Intestinicryptomonas</taxon>
    </lineage>
</organism>
<proteinExistence type="predicted"/>
<evidence type="ECO:0000256" key="2">
    <source>
        <dbReference type="SAM" id="SignalP"/>
    </source>
</evidence>
<dbReference type="PANTHER" id="PTHR12558">
    <property type="entry name" value="CELL DIVISION CYCLE 16,23,27"/>
    <property type="match status" value="1"/>
</dbReference>
<evidence type="ECO:0008006" key="5">
    <source>
        <dbReference type="Google" id="ProtNLM"/>
    </source>
</evidence>
<dbReference type="Proteomes" id="UP001275932">
    <property type="component" value="Unassembled WGS sequence"/>
</dbReference>
<evidence type="ECO:0000313" key="3">
    <source>
        <dbReference type="EMBL" id="MDX8415607.1"/>
    </source>
</evidence>
<evidence type="ECO:0000256" key="1">
    <source>
        <dbReference type="PROSITE-ProRule" id="PRU00339"/>
    </source>
</evidence>
<dbReference type="SMART" id="SM00028">
    <property type="entry name" value="TPR"/>
    <property type="match status" value="4"/>
</dbReference>
<dbReference type="Pfam" id="PF13181">
    <property type="entry name" value="TPR_8"/>
    <property type="match status" value="1"/>
</dbReference>
<feature type="repeat" description="TPR" evidence="1">
    <location>
        <begin position="132"/>
        <end position="165"/>
    </location>
</feature>
<sequence length="405" mass="44848">MRIFAPLLFLLFFFAAFELNAAEIEPAANKFEAGVLKRAASIEDLSQRAQVIFDALSDERAGAPLLFNAANAACQISEKSRAKELFFASIKKMPNFYMAHRNLAYLLLEENDFEGAIKEFGVALSLSNADFQKICASLGYCHFSLENYSQALLCFENALLFAPKDLKLLKSKARCLSEIGDYARLENTLNDILKISKTDAEIWRMLVFLRLKNGDKFGACAAVEAMKSLSLSEEKDSVLLGDIYADLNMFSPAVAAYSSAKIPEEKAYEIARFFALSNHVEEAEKIALNIGKSSWRYFEIMGILSEAKGESAKEFFEKSHAKNPLNPFVCLKLADIALAEGNLESARTFYGAAKSKHKRQAVAGLANVAIASGDFSAAADLLEGLKREFKTSDFDEFILKLRNAK</sequence>
<protein>
    <recommendedName>
        <fullName evidence="5">Tetratricopeptide repeat protein</fullName>
    </recommendedName>
</protein>
<dbReference type="PROSITE" id="PS50005">
    <property type="entry name" value="TPR"/>
    <property type="match status" value="1"/>
</dbReference>
<dbReference type="PANTHER" id="PTHR12558:SF13">
    <property type="entry name" value="CELL DIVISION CYCLE PROTEIN 27 HOMOLOG"/>
    <property type="match status" value="1"/>
</dbReference>
<keyword evidence="1" id="KW-0802">TPR repeat</keyword>
<evidence type="ECO:0000313" key="4">
    <source>
        <dbReference type="Proteomes" id="UP001275932"/>
    </source>
</evidence>
<accession>A0ABU4WGC3</accession>
<keyword evidence="2" id="KW-0732">Signal</keyword>
<keyword evidence="4" id="KW-1185">Reference proteome</keyword>
<reference evidence="3 4" key="1">
    <citation type="submission" date="2022-03" db="EMBL/GenBank/DDBJ databases">
        <title>Novel taxa within the pig intestine.</title>
        <authorList>
            <person name="Wylensek D."/>
            <person name="Bishof K."/>
            <person name="Afrizal A."/>
            <person name="Clavel T."/>
        </authorList>
    </citation>
    <scope>NUCLEOTIDE SEQUENCE [LARGE SCALE GENOMIC DNA]</scope>
    <source>
        <strain evidence="3 4">CLA-KB-P66</strain>
    </source>
</reference>
<dbReference type="InterPro" id="IPR011990">
    <property type="entry name" value="TPR-like_helical_dom_sf"/>
</dbReference>
<comment type="caution">
    <text evidence="3">The sequence shown here is derived from an EMBL/GenBank/DDBJ whole genome shotgun (WGS) entry which is preliminary data.</text>
</comment>
<feature type="chain" id="PRO_5045921612" description="Tetratricopeptide repeat protein" evidence="2">
    <location>
        <begin position="22"/>
        <end position="405"/>
    </location>
</feature>
<name>A0ABU4WGC3_9BACT</name>
<dbReference type="RefSeq" id="WP_370397054.1">
    <property type="nucleotide sequence ID" value="NZ_JALBUT010000005.1"/>
</dbReference>
<feature type="signal peptide" evidence="2">
    <location>
        <begin position="1"/>
        <end position="21"/>
    </location>
</feature>
<gene>
    <name evidence="3" type="ORF">MOX91_05360</name>
</gene>
<dbReference type="SUPFAM" id="SSF48452">
    <property type="entry name" value="TPR-like"/>
    <property type="match status" value="1"/>
</dbReference>
<dbReference type="InterPro" id="IPR019734">
    <property type="entry name" value="TPR_rpt"/>
</dbReference>